<protein>
    <submittedName>
        <fullName evidence="6">Efflux RND transporter periplasmic adaptor subunit</fullName>
    </submittedName>
</protein>
<dbReference type="Pfam" id="PF25876">
    <property type="entry name" value="HH_MFP_RND"/>
    <property type="match status" value="1"/>
</dbReference>
<evidence type="ECO:0000259" key="2">
    <source>
        <dbReference type="Pfam" id="PF25876"/>
    </source>
</evidence>
<dbReference type="Gene3D" id="2.40.30.170">
    <property type="match status" value="1"/>
</dbReference>
<reference evidence="6" key="1">
    <citation type="submission" date="2021-06" db="EMBL/GenBank/DDBJ databases">
        <title>44 bacteria genomes isolated from Dapeng, Shenzhen.</title>
        <authorList>
            <person name="Zheng W."/>
            <person name="Yu S."/>
            <person name="Huang Y."/>
        </authorList>
    </citation>
    <scope>NUCLEOTIDE SEQUENCE</scope>
    <source>
        <strain evidence="6">DP5N28-2</strain>
    </source>
</reference>
<evidence type="ECO:0000259" key="5">
    <source>
        <dbReference type="Pfam" id="PF25989"/>
    </source>
</evidence>
<gene>
    <name evidence="6" type="ORF">KUV50_13815</name>
</gene>
<feature type="domain" description="Multidrug resistance protein MdtA-like alpha-helical hairpin" evidence="2">
    <location>
        <begin position="106"/>
        <end position="153"/>
    </location>
</feature>
<dbReference type="AlphaFoldDB" id="A0A953HVH9"/>
<dbReference type="InterPro" id="IPR058624">
    <property type="entry name" value="MdtA-like_HH"/>
</dbReference>
<comment type="caution">
    <text evidence="6">The sequence shown here is derived from an EMBL/GenBank/DDBJ whole genome shotgun (WGS) entry which is preliminary data.</text>
</comment>
<dbReference type="Pfam" id="PF25917">
    <property type="entry name" value="BSH_RND"/>
    <property type="match status" value="1"/>
</dbReference>
<dbReference type="Gene3D" id="2.40.50.100">
    <property type="match status" value="1"/>
</dbReference>
<dbReference type="InterPro" id="IPR058625">
    <property type="entry name" value="MdtA-like_BSH"/>
</dbReference>
<evidence type="ECO:0000313" key="6">
    <source>
        <dbReference type="EMBL" id="MBY5959225.1"/>
    </source>
</evidence>
<sequence length="361" mass="39757">MKYFKIIASVLILGILVYLGTSKLKSNKEIIDQHAQQEETFIKEIPVNIVAAREIKSSNELERVGTFEARKELSMIAETQGRITHLYITEGQHVKNGQPIAKIDDTSIQSQLSTAKAALQKSKKDLERYENLLSVGAISQTQYEEIELSVQNNLTNLTSIESQLKYTTVNAPMSGVISDIILEEGSFASPGTEIARIVDVGRLNLIVTVDETNVPKIKEKEQVKITTEVYPDHVIQGRIIQVGVKADAARKYEIKIEVANKGENQLKAGMYGTASIPLKERADESVLVIPRKSVVGSVKQPRVFVLKDGKAVLTDIRIGKNMDDSVVVLEGLEPGQQVITTGQINLDDGRAVKVIHDVSSN</sequence>
<evidence type="ECO:0000313" key="7">
    <source>
        <dbReference type="Proteomes" id="UP000753961"/>
    </source>
</evidence>
<evidence type="ECO:0000256" key="1">
    <source>
        <dbReference type="ARBA" id="ARBA00009477"/>
    </source>
</evidence>
<dbReference type="Gene3D" id="1.10.287.470">
    <property type="entry name" value="Helix hairpin bin"/>
    <property type="match status" value="1"/>
</dbReference>
<dbReference type="EMBL" id="JAHVHU010000013">
    <property type="protein sequence ID" value="MBY5959225.1"/>
    <property type="molecule type" value="Genomic_DNA"/>
</dbReference>
<dbReference type="InterPro" id="IPR006143">
    <property type="entry name" value="RND_pump_MFP"/>
</dbReference>
<evidence type="ECO:0000259" key="4">
    <source>
        <dbReference type="Pfam" id="PF25954"/>
    </source>
</evidence>
<keyword evidence="7" id="KW-1185">Reference proteome</keyword>
<proteinExistence type="inferred from homology"/>
<dbReference type="InterPro" id="IPR058792">
    <property type="entry name" value="Beta-barrel_RND_2"/>
</dbReference>
<dbReference type="PANTHER" id="PTHR30469:SF15">
    <property type="entry name" value="HLYD FAMILY OF SECRETION PROTEINS"/>
    <property type="match status" value="1"/>
</dbReference>
<comment type="similarity">
    <text evidence="1">Belongs to the membrane fusion protein (MFP) (TC 8.A.1) family.</text>
</comment>
<dbReference type="Gene3D" id="2.40.420.20">
    <property type="match status" value="1"/>
</dbReference>
<dbReference type="Pfam" id="PF25989">
    <property type="entry name" value="YknX_C"/>
    <property type="match status" value="1"/>
</dbReference>
<dbReference type="NCBIfam" id="TIGR01730">
    <property type="entry name" value="RND_mfp"/>
    <property type="match status" value="1"/>
</dbReference>
<dbReference type="GO" id="GO:0015562">
    <property type="term" value="F:efflux transmembrane transporter activity"/>
    <property type="evidence" value="ECO:0007669"/>
    <property type="project" value="TreeGrafter"/>
</dbReference>
<dbReference type="Pfam" id="PF25954">
    <property type="entry name" value="Beta-barrel_RND_2"/>
    <property type="match status" value="1"/>
</dbReference>
<organism evidence="6 7">
    <name type="scientific">Membranihabitans marinus</name>
    <dbReference type="NCBI Taxonomy" id="1227546"/>
    <lineage>
        <taxon>Bacteria</taxon>
        <taxon>Pseudomonadati</taxon>
        <taxon>Bacteroidota</taxon>
        <taxon>Saprospiria</taxon>
        <taxon>Saprospirales</taxon>
        <taxon>Saprospiraceae</taxon>
        <taxon>Membranihabitans</taxon>
    </lineage>
</organism>
<evidence type="ECO:0000259" key="3">
    <source>
        <dbReference type="Pfam" id="PF25917"/>
    </source>
</evidence>
<accession>A0A953HVH9</accession>
<dbReference type="InterPro" id="IPR058637">
    <property type="entry name" value="YknX-like_C"/>
</dbReference>
<dbReference type="GO" id="GO:1990281">
    <property type="term" value="C:efflux pump complex"/>
    <property type="evidence" value="ECO:0007669"/>
    <property type="project" value="TreeGrafter"/>
</dbReference>
<feature type="domain" description="CusB-like beta-barrel" evidence="4">
    <location>
        <begin position="206"/>
        <end position="276"/>
    </location>
</feature>
<dbReference type="PANTHER" id="PTHR30469">
    <property type="entry name" value="MULTIDRUG RESISTANCE PROTEIN MDTA"/>
    <property type="match status" value="1"/>
</dbReference>
<feature type="domain" description="YknX-like C-terminal permuted SH3-like" evidence="5">
    <location>
        <begin position="286"/>
        <end position="354"/>
    </location>
</feature>
<dbReference type="SUPFAM" id="SSF111369">
    <property type="entry name" value="HlyD-like secretion proteins"/>
    <property type="match status" value="1"/>
</dbReference>
<name>A0A953HVH9_9BACT</name>
<dbReference type="Proteomes" id="UP000753961">
    <property type="component" value="Unassembled WGS sequence"/>
</dbReference>
<feature type="domain" description="Multidrug resistance protein MdtA-like barrel-sandwich hybrid" evidence="3">
    <location>
        <begin position="78"/>
        <end position="198"/>
    </location>
</feature>
<dbReference type="RefSeq" id="WP_222580763.1">
    <property type="nucleotide sequence ID" value="NZ_JAHVHU010000013.1"/>
</dbReference>